<dbReference type="AlphaFoldDB" id="A0A5J4ZD24"/>
<dbReference type="InterPro" id="IPR001087">
    <property type="entry name" value="GDSL"/>
</dbReference>
<dbReference type="Proteomes" id="UP000325577">
    <property type="component" value="Linkage Group LG9"/>
</dbReference>
<keyword evidence="3" id="KW-0378">Hydrolase</keyword>
<dbReference type="Pfam" id="PF00657">
    <property type="entry name" value="Lipase_GDSL"/>
    <property type="match status" value="1"/>
</dbReference>
<dbReference type="EMBL" id="CM018052">
    <property type="protein sequence ID" value="KAA8515151.1"/>
    <property type="molecule type" value="Genomic_DNA"/>
</dbReference>
<keyword evidence="4" id="KW-0325">Glycoprotein</keyword>
<gene>
    <name evidence="6" type="ORF">F0562_018330</name>
</gene>
<evidence type="ECO:0000256" key="3">
    <source>
        <dbReference type="ARBA" id="ARBA00022801"/>
    </source>
</evidence>
<evidence type="ECO:0000313" key="7">
    <source>
        <dbReference type="Proteomes" id="UP000325577"/>
    </source>
</evidence>
<dbReference type="InterPro" id="IPR036514">
    <property type="entry name" value="SGNH_hydro_sf"/>
</dbReference>
<dbReference type="InterPro" id="IPR035669">
    <property type="entry name" value="SGNH_plant_lipase-like"/>
</dbReference>
<evidence type="ECO:0000256" key="1">
    <source>
        <dbReference type="ARBA" id="ARBA00008668"/>
    </source>
</evidence>
<keyword evidence="7" id="KW-1185">Reference proteome</keyword>
<dbReference type="PANTHER" id="PTHR22835:SF659">
    <property type="entry name" value="GDSL LIPASE_ACYLHYDROLASE, PUTATIVE (AFU_ORTHOLOGUE AFUA_2G00510)-RELATED"/>
    <property type="match status" value="1"/>
</dbReference>
<feature type="signal peptide" evidence="5">
    <location>
        <begin position="1"/>
        <end position="18"/>
    </location>
</feature>
<keyword evidence="2 5" id="KW-0732">Signal</keyword>
<comment type="similarity">
    <text evidence="1">Belongs to the 'GDSL' lipolytic enzyme family.</text>
</comment>
<dbReference type="CDD" id="cd01837">
    <property type="entry name" value="SGNH_plant_lipase_like"/>
    <property type="match status" value="1"/>
</dbReference>
<feature type="chain" id="PRO_5023893145" description="Sinapine esterase" evidence="5">
    <location>
        <begin position="19"/>
        <end position="364"/>
    </location>
</feature>
<protein>
    <recommendedName>
        <fullName evidence="8">Sinapine esterase</fullName>
    </recommendedName>
</protein>
<sequence>MRILFLFTFCFIKTISSTQRYESIFSFGDSLADTGNFLLSGALAFPVIGQLPYGETFFHRPTGRCSNGRLVIDFIAEAYGLPYVPPYLALAEGQKFQQGANFAVAGATALDAKFYYDQNIGSILWTNDSLSVQLGWFKQLKSTLCTTKQVCDNYFKKSLFLVGEIGGNDYNYAFFVGGSIKQLKAVVPLVVEAIAAVTSMLIEEGAMELVVPGNLPIGCSAVYLTLFQSPNKANYDQNGCLKAYNAFSKYHNAQLKLALQKLRQKYPQAKIIYADYYGAAKPSIHTPIHHGFLNGALMACCGGGGPYNFNNSARCGHTGSIACKDPSTYANWDGIHLTEAGYRYIAMGLINGLFTSPPLNSSPL</sequence>
<accession>A0A5J4ZD24</accession>
<dbReference type="GO" id="GO:0016788">
    <property type="term" value="F:hydrolase activity, acting on ester bonds"/>
    <property type="evidence" value="ECO:0007669"/>
    <property type="project" value="InterPro"/>
</dbReference>
<organism evidence="6 7">
    <name type="scientific">Nyssa sinensis</name>
    <dbReference type="NCBI Taxonomy" id="561372"/>
    <lineage>
        <taxon>Eukaryota</taxon>
        <taxon>Viridiplantae</taxon>
        <taxon>Streptophyta</taxon>
        <taxon>Embryophyta</taxon>
        <taxon>Tracheophyta</taxon>
        <taxon>Spermatophyta</taxon>
        <taxon>Magnoliopsida</taxon>
        <taxon>eudicotyledons</taxon>
        <taxon>Gunneridae</taxon>
        <taxon>Pentapetalae</taxon>
        <taxon>asterids</taxon>
        <taxon>Cornales</taxon>
        <taxon>Nyssaceae</taxon>
        <taxon>Nyssa</taxon>
    </lineage>
</organism>
<dbReference type="Gene3D" id="3.40.50.1110">
    <property type="entry name" value="SGNH hydrolase"/>
    <property type="match status" value="1"/>
</dbReference>
<evidence type="ECO:0000256" key="5">
    <source>
        <dbReference type="SAM" id="SignalP"/>
    </source>
</evidence>
<proteinExistence type="inferred from homology"/>
<evidence type="ECO:0000313" key="6">
    <source>
        <dbReference type="EMBL" id="KAA8515151.1"/>
    </source>
</evidence>
<reference evidence="6 7" key="1">
    <citation type="submission" date="2019-09" db="EMBL/GenBank/DDBJ databases">
        <title>A chromosome-level genome assembly of the Chinese tupelo Nyssa sinensis.</title>
        <authorList>
            <person name="Yang X."/>
            <person name="Kang M."/>
            <person name="Yang Y."/>
            <person name="Xiong H."/>
            <person name="Wang M."/>
            <person name="Zhang Z."/>
            <person name="Wang Z."/>
            <person name="Wu H."/>
            <person name="Ma T."/>
            <person name="Liu J."/>
            <person name="Xi Z."/>
        </authorList>
    </citation>
    <scope>NUCLEOTIDE SEQUENCE [LARGE SCALE GENOMIC DNA]</scope>
    <source>
        <strain evidence="6">J267</strain>
        <tissue evidence="6">Leaf</tissue>
    </source>
</reference>
<dbReference type="SUPFAM" id="SSF52266">
    <property type="entry name" value="SGNH hydrolase"/>
    <property type="match status" value="1"/>
</dbReference>
<dbReference type="PANTHER" id="PTHR22835">
    <property type="entry name" value="ZINC FINGER FYVE DOMAIN CONTAINING PROTEIN"/>
    <property type="match status" value="1"/>
</dbReference>
<evidence type="ECO:0008006" key="8">
    <source>
        <dbReference type="Google" id="ProtNLM"/>
    </source>
</evidence>
<evidence type="ECO:0000256" key="4">
    <source>
        <dbReference type="ARBA" id="ARBA00023180"/>
    </source>
</evidence>
<evidence type="ECO:0000256" key="2">
    <source>
        <dbReference type="ARBA" id="ARBA00022729"/>
    </source>
</evidence>
<name>A0A5J4ZD24_9ASTE</name>
<dbReference type="OrthoDB" id="1600564at2759"/>